<protein>
    <submittedName>
        <fullName evidence="1">Uncharacterized protein</fullName>
    </submittedName>
</protein>
<comment type="caution">
    <text evidence="1">The sequence shown here is derived from an EMBL/GenBank/DDBJ whole genome shotgun (WGS) entry which is preliminary data.</text>
</comment>
<dbReference type="AlphaFoldDB" id="A0A437GW04"/>
<dbReference type="EMBL" id="RXOL01000005">
    <property type="protein sequence ID" value="RVQ66073.1"/>
    <property type="molecule type" value="Genomic_DNA"/>
</dbReference>
<proteinExistence type="predicted"/>
<reference evidence="1 2" key="1">
    <citation type="submission" date="2018-12" db="EMBL/GenBank/DDBJ databases">
        <title>Croceicoccus ponticola sp. nov., a lipolytic bacterium isolated from seawater.</title>
        <authorList>
            <person name="Yoon J.-H."/>
        </authorList>
    </citation>
    <scope>NUCLEOTIDE SEQUENCE [LARGE SCALE GENOMIC DNA]</scope>
    <source>
        <strain evidence="1 2">GM-16</strain>
    </source>
</reference>
<gene>
    <name evidence="1" type="ORF">EKN06_12130</name>
</gene>
<name>A0A437GW04_9SPHN</name>
<evidence type="ECO:0000313" key="2">
    <source>
        <dbReference type="Proteomes" id="UP000283003"/>
    </source>
</evidence>
<sequence>MQTNGDETYWLCLTRTVQGSKLFPVSAYILFSYLNAFYRYPSLLRKIEERMTAEELGDLARNMGVKVGSLHMGWSLPAFYLLGRECLLSYGLIRPQDAAEDIVYVLDFWKRFQLARHRNDGHLTNREFGHRAQIAPHRLLEVFAADMFDCSSGDPLHEAAHGFMAATSQYCFLSACESRLNLHNTGPFRLDGTRQLLIRDFMDLGECSLPWLDGVAAEIPYNNLTVTMATEGCHFDIVDDWGSFESKPEFVPDMMTGIGLYTSDPLSGGYIPVGMGSAEELTATFVDLGNRIKDATNKLWMRMAGWSRDQLLDAGAFTYFAVIKDLAHIAGVFEVEDWFEIDPRAERFRSLLNDEYADSFLGELVGSITLPTQQRSPFTMMQHSDGPSGTITPLPYSILAGEDYVPSVGGTLPGGTYLDPKVDTYQTTRGKMTLSEYNAAARETRPDICSPEYRYLCDTWVKYNAHTDLANELYKIDQRTSRTMKGRGTGVQLAGGQ</sequence>
<keyword evidence="2" id="KW-1185">Reference proteome</keyword>
<dbReference type="RefSeq" id="WP_127613173.1">
    <property type="nucleotide sequence ID" value="NZ_RXOL01000005.1"/>
</dbReference>
<evidence type="ECO:0000313" key="1">
    <source>
        <dbReference type="EMBL" id="RVQ66073.1"/>
    </source>
</evidence>
<accession>A0A437GW04</accession>
<dbReference type="Proteomes" id="UP000283003">
    <property type="component" value="Unassembled WGS sequence"/>
</dbReference>
<organism evidence="1 2">
    <name type="scientific">Croceicoccus ponticola</name>
    <dbReference type="NCBI Taxonomy" id="2217664"/>
    <lineage>
        <taxon>Bacteria</taxon>
        <taxon>Pseudomonadati</taxon>
        <taxon>Pseudomonadota</taxon>
        <taxon>Alphaproteobacteria</taxon>
        <taxon>Sphingomonadales</taxon>
        <taxon>Erythrobacteraceae</taxon>
        <taxon>Croceicoccus</taxon>
    </lineage>
</organism>
<dbReference type="OrthoDB" id="3559921at2"/>